<evidence type="ECO:0000256" key="1">
    <source>
        <dbReference type="ARBA" id="ARBA00010552"/>
    </source>
</evidence>
<dbReference type="RefSeq" id="WP_343758670.1">
    <property type="nucleotide sequence ID" value="NZ_BAAACG010000003.1"/>
</dbReference>
<accession>A0ABN1JAQ5</accession>
<dbReference type="InterPro" id="IPR035959">
    <property type="entry name" value="RutC-like_sf"/>
</dbReference>
<dbReference type="SUPFAM" id="SSF55298">
    <property type="entry name" value="YjgF-like"/>
    <property type="match status" value="1"/>
</dbReference>
<dbReference type="PROSITE" id="PS01094">
    <property type="entry name" value="UPF0076"/>
    <property type="match status" value="1"/>
</dbReference>
<comment type="similarity">
    <text evidence="1">Belongs to the RutC family.</text>
</comment>
<protein>
    <submittedName>
        <fullName evidence="2">RidA family protein</fullName>
    </submittedName>
</protein>
<dbReference type="Proteomes" id="UP001501510">
    <property type="component" value="Unassembled WGS sequence"/>
</dbReference>
<dbReference type="EMBL" id="BAAACG010000003">
    <property type="protein sequence ID" value="GAA0734063.1"/>
    <property type="molecule type" value="Genomic_DNA"/>
</dbReference>
<dbReference type="InterPro" id="IPR019897">
    <property type="entry name" value="RidA_CS"/>
</dbReference>
<dbReference type="CDD" id="cd06150">
    <property type="entry name" value="YjgF_YER057c_UK114_like_2"/>
    <property type="match status" value="1"/>
</dbReference>
<organism evidence="2 3">
    <name type="scientific">Clostridium oceanicum</name>
    <dbReference type="NCBI Taxonomy" id="1543"/>
    <lineage>
        <taxon>Bacteria</taxon>
        <taxon>Bacillati</taxon>
        <taxon>Bacillota</taxon>
        <taxon>Clostridia</taxon>
        <taxon>Eubacteriales</taxon>
        <taxon>Clostridiaceae</taxon>
        <taxon>Clostridium</taxon>
    </lineage>
</organism>
<dbReference type="Pfam" id="PF01042">
    <property type="entry name" value="Ribonuc_L-PSP"/>
    <property type="match status" value="1"/>
</dbReference>
<gene>
    <name evidence="2" type="ORF">GCM10008906_05770</name>
</gene>
<dbReference type="Gene3D" id="3.30.1330.40">
    <property type="entry name" value="RutC-like"/>
    <property type="match status" value="1"/>
</dbReference>
<proteinExistence type="inferred from homology"/>
<comment type="caution">
    <text evidence="2">The sequence shown here is derived from an EMBL/GenBank/DDBJ whole genome shotgun (WGS) entry which is preliminary data.</text>
</comment>
<reference evidence="2 3" key="1">
    <citation type="journal article" date="2019" name="Int. J. Syst. Evol. Microbiol.">
        <title>The Global Catalogue of Microorganisms (GCM) 10K type strain sequencing project: providing services to taxonomists for standard genome sequencing and annotation.</title>
        <authorList>
            <consortium name="The Broad Institute Genomics Platform"/>
            <consortium name="The Broad Institute Genome Sequencing Center for Infectious Disease"/>
            <person name="Wu L."/>
            <person name="Ma J."/>
        </authorList>
    </citation>
    <scope>NUCLEOTIDE SEQUENCE [LARGE SCALE GENOMIC DNA]</scope>
    <source>
        <strain evidence="2 3">JCM 1407</strain>
    </source>
</reference>
<keyword evidence="3" id="KW-1185">Reference proteome</keyword>
<sequence>MEIKRYEGTGRMSRAVVHNETVYLCGQTCADKNKDMKEQTKCVLEKVEELLNKYNSDKKHILSTTIYIKDMSMFKDMNEVWDSFIEDGFEPARACVEAKMAREEILVEMSVVAAVK</sequence>
<dbReference type="InterPro" id="IPR006175">
    <property type="entry name" value="YjgF/YER057c/UK114"/>
</dbReference>
<name>A0ABN1JAQ5_9CLOT</name>
<evidence type="ECO:0000313" key="3">
    <source>
        <dbReference type="Proteomes" id="UP001501510"/>
    </source>
</evidence>
<evidence type="ECO:0000313" key="2">
    <source>
        <dbReference type="EMBL" id="GAA0734063.1"/>
    </source>
</evidence>
<dbReference type="InterPro" id="IPR035709">
    <property type="entry name" value="YoaB-like"/>
</dbReference>
<dbReference type="PANTHER" id="PTHR47328:SF1">
    <property type="entry name" value="RUTC FAMILY PROTEIN YOAB"/>
    <property type="match status" value="1"/>
</dbReference>
<dbReference type="PANTHER" id="PTHR47328">
    <property type="match status" value="1"/>
</dbReference>